<dbReference type="AlphaFoldDB" id="A0AAE4NRC2"/>
<dbReference type="Proteomes" id="UP001186047">
    <property type="component" value="Unassembled WGS sequence"/>
</dbReference>
<comment type="caution">
    <text evidence="3">The sequence shown here is derived from an EMBL/GenBank/DDBJ whole genome shotgun (WGS) entry which is preliminary data.</text>
</comment>
<evidence type="ECO:0000256" key="2">
    <source>
        <dbReference type="SAM" id="Phobius"/>
    </source>
</evidence>
<keyword evidence="2" id="KW-0812">Transmembrane</keyword>
<feature type="transmembrane region" description="Helical" evidence="2">
    <location>
        <begin position="21"/>
        <end position="41"/>
    </location>
</feature>
<reference evidence="3" key="1">
    <citation type="submission" date="2023-10" db="EMBL/GenBank/DDBJ databases">
        <title>Production of high quality cheese from raw caw milk (raw cheese).</title>
        <authorList>
            <person name="Samouris G."/>
        </authorList>
    </citation>
    <scope>NUCLEOTIDE SEQUENCE</scope>
    <source>
        <strain evidence="3">M17-3</strain>
    </source>
</reference>
<evidence type="ECO:0000313" key="3">
    <source>
        <dbReference type="EMBL" id="MDV2632219.1"/>
    </source>
</evidence>
<feature type="region of interest" description="Disordered" evidence="1">
    <location>
        <begin position="374"/>
        <end position="395"/>
    </location>
</feature>
<dbReference type="EMBL" id="JAWHVL010000011">
    <property type="protein sequence ID" value="MDV2632219.1"/>
    <property type="molecule type" value="Genomic_DNA"/>
</dbReference>
<name>A0AAE4NRC2_9LACT</name>
<evidence type="ECO:0000313" key="4">
    <source>
        <dbReference type="Proteomes" id="UP001186047"/>
    </source>
</evidence>
<protein>
    <submittedName>
        <fullName evidence="3">Uncharacterized protein</fullName>
    </submittedName>
</protein>
<feature type="transmembrane region" description="Helical" evidence="2">
    <location>
        <begin position="106"/>
        <end position="124"/>
    </location>
</feature>
<keyword evidence="2" id="KW-1133">Transmembrane helix</keyword>
<keyword evidence="2" id="KW-0472">Membrane</keyword>
<organism evidence="3 4">
    <name type="scientific">Lactococcus lactis</name>
    <dbReference type="NCBI Taxonomy" id="1358"/>
    <lineage>
        <taxon>Bacteria</taxon>
        <taxon>Bacillati</taxon>
        <taxon>Bacillota</taxon>
        <taxon>Bacilli</taxon>
        <taxon>Lactobacillales</taxon>
        <taxon>Streptococcaceae</taxon>
        <taxon>Lactococcus</taxon>
    </lineage>
</organism>
<feature type="transmembrane region" description="Helical" evidence="2">
    <location>
        <begin position="77"/>
        <end position="94"/>
    </location>
</feature>
<accession>A0AAE4NRC2</accession>
<sequence length="430" mass="49765">MKNIILKMNTLRKKLTVNDSLSILTLIVIFFVISFGGYRYFLKSSHLEIFWPLITLVIYFILVFIDNVSRTITTRKNYYIIAGFISMVFLQISVSVNGFGRFIDNYFGELIFVGILLLLVYLGINQIDLSSIDTKASENGSENKLFNMYYVNFSKMHEIAMLIDNRIMTTIERERIQVKSKKSSGTMSFGKSNLAKAELKNDDEVNLTKRISENFNIKTTKSIMLRELYNAIKNSSSVEGEKERNLGRVSIFEDVELNQINMNNTVMLLKVLQDSNFQKSNVEDVEINMNSMVDIMFDDFTIDYTFSQNNKEYLIRFPYNDNENFENGYKHSDFQLGKLSIIGINKGLIDFSKEKNNIASNILEYVSKEYNRKTTQKDKPIIEPSDKNNEESKENKKLDFSIEYEKLTGTYELIDVIAVIQELNVGKKSE</sequence>
<feature type="transmembrane region" description="Helical" evidence="2">
    <location>
        <begin position="47"/>
        <end position="65"/>
    </location>
</feature>
<evidence type="ECO:0000256" key="1">
    <source>
        <dbReference type="SAM" id="MobiDB-lite"/>
    </source>
</evidence>
<gene>
    <name evidence="3" type="ORF">RZO31_04920</name>
</gene>
<dbReference type="RefSeq" id="WP_317059027.1">
    <property type="nucleotide sequence ID" value="NZ_JAWHVL010000011.1"/>
</dbReference>
<proteinExistence type="predicted"/>